<gene>
    <name evidence="1" type="ORF">ADEAN_000380800</name>
</gene>
<evidence type="ECO:0000313" key="2">
    <source>
        <dbReference type="Proteomes" id="UP000515908"/>
    </source>
</evidence>
<keyword evidence="2" id="KW-1185">Reference proteome</keyword>
<dbReference type="Proteomes" id="UP000515908">
    <property type="component" value="Chromosome 06"/>
</dbReference>
<dbReference type="SUPFAM" id="SSF48371">
    <property type="entry name" value="ARM repeat"/>
    <property type="match status" value="1"/>
</dbReference>
<evidence type="ECO:0000313" key="1">
    <source>
        <dbReference type="EMBL" id="CAD2216346.1"/>
    </source>
</evidence>
<proteinExistence type="predicted"/>
<dbReference type="InterPro" id="IPR016024">
    <property type="entry name" value="ARM-type_fold"/>
</dbReference>
<dbReference type="Gene3D" id="1.25.10.10">
    <property type="entry name" value="Leucine-rich Repeat Variant"/>
    <property type="match status" value="1"/>
</dbReference>
<organism evidence="1 2">
    <name type="scientific">Angomonas deanei</name>
    <dbReference type="NCBI Taxonomy" id="59799"/>
    <lineage>
        <taxon>Eukaryota</taxon>
        <taxon>Discoba</taxon>
        <taxon>Euglenozoa</taxon>
        <taxon>Kinetoplastea</taxon>
        <taxon>Metakinetoplastina</taxon>
        <taxon>Trypanosomatida</taxon>
        <taxon>Trypanosomatidae</taxon>
        <taxon>Strigomonadinae</taxon>
        <taxon>Angomonas</taxon>
    </lineage>
</organism>
<protein>
    <submittedName>
        <fullName evidence="1">Uncharacterized protein</fullName>
    </submittedName>
</protein>
<dbReference type="EMBL" id="LR877150">
    <property type="protein sequence ID" value="CAD2216346.1"/>
    <property type="molecule type" value="Genomic_DNA"/>
</dbReference>
<dbReference type="AlphaFoldDB" id="A0A7G2C9D8"/>
<name>A0A7G2C9D8_9TRYP</name>
<sequence>MLRVLKLLVFLARGEKYNSAVWTSLLCAVTSLYVVNQRSFLTSVVHLPSEDQSFVKELLKSAVPQLNSDLNTLVKGRTTTLTNPLEVKVPETTFSRIIASRFARKYEEDYFSSPKVMASPVKRDHGRVPSENIPLKERPAFFRERRNRPIQASAFDSSLSSRACGVARTNADEPWEGEAQATQDVPSARWCLDQLRGAYSAQEKCTQLTCLEQILWDPKKWGEGCESSFVHIIDRLGKESTEPNHNVRELAFVCLRSFASVRAMHKCVGRHLYKIVTLCVAGMDDCFIEVQQAAANALHAVIGTFESTSSYDALIAAFCAVLSDWQSGRDYNDGSKGRCEVILSIGRLFESMNASLENKKEFVSVKQNVLKTLVDVLTPCLSHCAPRVQESAFLVLSIMWFLFDTNVLPLFRTLSASQKTLLSFFYNKHYAKGVPSTFVDLKEELEKLGCA</sequence>
<dbReference type="VEuPathDB" id="TriTrypDB:ADEAN_000380800"/>
<reference evidence="1 2" key="1">
    <citation type="submission" date="2020-08" db="EMBL/GenBank/DDBJ databases">
        <authorList>
            <person name="Newling K."/>
            <person name="Davey J."/>
            <person name="Forrester S."/>
        </authorList>
    </citation>
    <scope>NUCLEOTIDE SEQUENCE [LARGE SCALE GENOMIC DNA]</scope>
    <source>
        <strain evidence="2">Crithidia deanei Carvalho (ATCC PRA-265)</strain>
    </source>
</reference>
<dbReference type="InterPro" id="IPR011989">
    <property type="entry name" value="ARM-like"/>
</dbReference>
<accession>A0A7G2C9D8</accession>